<dbReference type="HOGENOM" id="CLU_2991138_0_0_6"/>
<dbReference type="STRING" id="658187.LDG_7973"/>
<proteinExistence type="predicted"/>
<gene>
    <name evidence="1" type="ORF">LDG_7973</name>
</gene>
<dbReference type="AlphaFoldDB" id="G9ERQ5"/>
<protein>
    <submittedName>
        <fullName evidence="1">Uncharacterized protein</fullName>
    </submittedName>
</protein>
<name>G9ERQ5_9GAMM</name>
<reference evidence="1 2" key="1">
    <citation type="journal article" date="2011" name="BMC Genomics">
        <title>Insight into cross-talk between intra-amoebal pathogens.</title>
        <authorList>
            <person name="Gimenez G."/>
            <person name="Bertelli C."/>
            <person name="Moliner C."/>
            <person name="Robert C."/>
            <person name="Raoult D."/>
            <person name="Fournier P.E."/>
            <person name="Greub G."/>
        </authorList>
    </citation>
    <scope>NUCLEOTIDE SEQUENCE [LARGE SCALE GENOMIC DNA]</scope>
    <source>
        <strain evidence="1 2">LLAP12</strain>
    </source>
</reference>
<dbReference type="Proteomes" id="UP000002770">
    <property type="component" value="Unassembled WGS sequence"/>
</dbReference>
<sequence length="57" mass="6784">MMNHKVKEKLVQHYHAISPLKHLLKDTIKPEQIGLFKHRNKNSNEQRSLPSNIMLIR</sequence>
<dbReference type="EMBL" id="JH413836">
    <property type="protein sequence ID" value="EHL30068.1"/>
    <property type="molecule type" value="Genomic_DNA"/>
</dbReference>
<keyword evidence="2" id="KW-1185">Reference proteome</keyword>
<organism evidence="1 2">
    <name type="scientific">Legionella drancourtii LLAP12</name>
    <dbReference type="NCBI Taxonomy" id="658187"/>
    <lineage>
        <taxon>Bacteria</taxon>
        <taxon>Pseudomonadati</taxon>
        <taxon>Pseudomonadota</taxon>
        <taxon>Gammaproteobacteria</taxon>
        <taxon>Legionellales</taxon>
        <taxon>Legionellaceae</taxon>
        <taxon>Legionella</taxon>
    </lineage>
</organism>
<dbReference type="InParanoid" id="G9ERQ5"/>
<evidence type="ECO:0000313" key="1">
    <source>
        <dbReference type="EMBL" id="EHL30068.1"/>
    </source>
</evidence>
<accession>G9ERQ5</accession>
<evidence type="ECO:0000313" key="2">
    <source>
        <dbReference type="Proteomes" id="UP000002770"/>
    </source>
</evidence>